<protein>
    <recommendedName>
        <fullName evidence="4">YggT family protein</fullName>
    </recommendedName>
</protein>
<accession>A0ABD5QIR5</accession>
<evidence type="ECO:0000313" key="2">
    <source>
        <dbReference type="EMBL" id="MFC4989613.1"/>
    </source>
</evidence>
<keyword evidence="3" id="KW-1185">Reference proteome</keyword>
<dbReference type="Proteomes" id="UP001595925">
    <property type="component" value="Unassembled WGS sequence"/>
</dbReference>
<evidence type="ECO:0000256" key="1">
    <source>
        <dbReference type="SAM" id="Phobius"/>
    </source>
</evidence>
<organism evidence="2 3">
    <name type="scientific">Saliphagus infecundisoli</name>
    <dbReference type="NCBI Taxonomy" id="1849069"/>
    <lineage>
        <taxon>Archaea</taxon>
        <taxon>Methanobacteriati</taxon>
        <taxon>Methanobacteriota</taxon>
        <taxon>Stenosarchaea group</taxon>
        <taxon>Halobacteria</taxon>
        <taxon>Halobacteriales</taxon>
        <taxon>Natrialbaceae</taxon>
        <taxon>Saliphagus</taxon>
    </lineage>
</organism>
<dbReference type="EMBL" id="JBHSJG010000050">
    <property type="protein sequence ID" value="MFC4989613.1"/>
    <property type="molecule type" value="Genomic_DNA"/>
</dbReference>
<reference evidence="2 3" key="1">
    <citation type="journal article" date="2019" name="Int. J. Syst. Evol. Microbiol.">
        <title>The Global Catalogue of Microorganisms (GCM) 10K type strain sequencing project: providing services to taxonomists for standard genome sequencing and annotation.</title>
        <authorList>
            <consortium name="The Broad Institute Genomics Platform"/>
            <consortium name="The Broad Institute Genome Sequencing Center for Infectious Disease"/>
            <person name="Wu L."/>
            <person name="Ma J."/>
        </authorList>
    </citation>
    <scope>NUCLEOTIDE SEQUENCE [LARGE SCALE GENOMIC DNA]</scope>
    <source>
        <strain evidence="2 3">CGMCC 1.15824</strain>
    </source>
</reference>
<gene>
    <name evidence="2" type="ORF">ACFPFO_17975</name>
</gene>
<feature type="transmembrane region" description="Helical" evidence="1">
    <location>
        <begin position="77"/>
        <end position="100"/>
    </location>
</feature>
<evidence type="ECO:0008006" key="4">
    <source>
        <dbReference type="Google" id="ProtNLM"/>
    </source>
</evidence>
<keyword evidence="1" id="KW-0812">Transmembrane</keyword>
<dbReference type="AlphaFoldDB" id="A0ABD5QIR5"/>
<dbReference type="RefSeq" id="WP_224829633.1">
    <property type="nucleotide sequence ID" value="NZ_JAIVEF010000023.1"/>
</dbReference>
<proteinExistence type="predicted"/>
<sequence length="102" mass="11136">MVSLLRRLVSELDIVSVYLSQYIPIYSYGGILEIGLSITAVALVIYALLLPVLFTVRMFIGTILTPRWTPFPRRGDGVVVGVIALLGLIVAIDFIQFAGISP</sequence>
<keyword evidence="1" id="KW-0472">Membrane</keyword>
<comment type="caution">
    <text evidence="2">The sequence shown here is derived from an EMBL/GenBank/DDBJ whole genome shotgun (WGS) entry which is preliminary data.</text>
</comment>
<name>A0ABD5QIR5_9EURY</name>
<keyword evidence="1" id="KW-1133">Transmembrane helix</keyword>
<evidence type="ECO:0000313" key="3">
    <source>
        <dbReference type="Proteomes" id="UP001595925"/>
    </source>
</evidence>
<feature type="transmembrane region" description="Helical" evidence="1">
    <location>
        <begin position="34"/>
        <end position="56"/>
    </location>
</feature>